<organism evidence="1 2">
    <name type="scientific">Pluteus cervinus</name>
    <dbReference type="NCBI Taxonomy" id="181527"/>
    <lineage>
        <taxon>Eukaryota</taxon>
        <taxon>Fungi</taxon>
        <taxon>Dikarya</taxon>
        <taxon>Basidiomycota</taxon>
        <taxon>Agaricomycotina</taxon>
        <taxon>Agaricomycetes</taxon>
        <taxon>Agaricomycetidae</taxon>
        <taxon>Agaricales</taxon>
        <taxon>Pluteineae</taxon>
        <taxon>Pluteaceae</taxon>
        <taxon>Pluteus</taxon>
    </lineage>
</organism>
<sequence length="580" mass="66475">MSGAKPSRSSTYTLSEEVAIEKTEVVQDGDVDQGRDGRRTEVDVERTKEGRLEDWLPGKPLKFAIPKNDKDPWEGCHKRIEKYDEGMCKAWKGEIDNLLIFAGLFSAAVTAFAVESYQWLDDPRDENTVLLAQLLAQFQNFTAPSTSPSAFSQLSPFVPTPSSVRINIFWFLSLVLSLSTVLIGILCLQWLREFQRDGAFSFKDALAIRQLRYEGLIGWKVPQIISFLPVLLQLAVMLFFAGLFDLLWSRHRVVASVILVPVVLVIMFLLITTMLPCFQWLIVNLQTGPPSRPSLPQCPYKSPQAWIFQHAVLRPVHLILHWLKKDILWKRNHPKSWQDNDLRWRTFFYETPPLNQLEPRDMFLLSFLRWMRTNVCQAVESFNDLYSCFITLDLESMTKIISPAMDTADNSTQNQTPDPEVGRSQPHPEKIGHVSDEVQRELAQLAFLTWDNTKEFSSWHLNILELKMRLLNLDPTLIHHYDDLLLAPPSSTSALQPSTLNELESMVKFPPTPQNTQLVWEALMHLLNRELCGPPGDNESFQQDLTFTHIKDWFLQATSVPLPLRVKICVEGLLRTHASV</sequence>
<evidence type="ECO:0000313" key="1">
    <source>
        <dbReference type="EMBL" id="TFK60692.1"/>
    </source>
</evidence>
<name>A0ACD3A4Q0_9AGAR</name>
<reference evidence="1 2" key="1">
    <citation type="journal article" date="2019" name="Nat. Ecol. Evol.">
        <title>Megaphylogeny resolves global patterns of mushroom evolution.</title>
        <authorList>
            <person name="Varga T."/>
            <person name="Krizsan K."/>
            <person name="Foldi C."/>
            <person name="Dima B."/>
            <person name="Sanchez-Garcia M."/>
            <person name="Sanchez-Ramirez S."/>
            <person name="Szollosi G.J."/>
            <person name="Szarkandi J.G."/>
            <person name="Papp V."/>
            <person name="Albert L."/>
            <person name="Andreopoulos W."/>
            <person name="Angelini C."/>
            <person name="Antonin V."/>
            <person name="Barry K.W."/>
            <person name="Bougher N.L."/>
            <person name="Buchanan P."/>
            <person name="Buyck B."/>
            <person name="Bense V."/>
            <person name="Catcheside P."/>
            <person name="Chovatia M."/>
            <person name="Cooper J."/>
            <person name="Damon W."/>
            <person name="Desjardin D."/>
            <person name="Finy P."/>
            <person name="Geml J."/>
            <person name="Haridas S."/>
            <person name="Hughes K."/>
            <person name="Justo A."/>
            <person name="Karasinski D."/>
            <person name="Kautmanova I."/>
            <person name="Kiss B."/>
            <person name="Kocsube S."/>
            <person name="Kotiranta H."/>
            <person name="LaButti K.M."/>
            <person name="Lechner B.E."/>
            <person name="Liimatainen K."/>
            <person name="Lipzen A."/>
            <person name="Lukacs Z."/>
            <person name="Mihaltcheva S."/>
            <person name="Morgado L.N."/>
            <person name="Niskanen T."/>
            <person name="Noordeloos M.E."/>
            <person name="Ohm R.A."/>
            <person name="Ortiz-Santana B."/>
            <person name="Ovrebo C."/>
            <person name="Racz N."/>
            <person name="Riley R."/>
            <person name="Savchenko A."/>
            <person name="Shiryaev A."/>
            <person name="Soop K."/>
            <person name="Spirin V."/>
            <person name="Szebenyi C."/>
            <person name="Tomsovsky M."/>
            <person name="Tulloss R.E."/>
            <person name="Uehling J."/>
            <person name="Grigoriev I.V."/>
            <person name="Vagvolgyi C."/>
            <person name="Papp T."/>
            <person name="Martin F.M."/>
            <person name="Miettinen O."/>
            <person name="Hibbett D.S."/>
            <person name="Nagy L.G."/>
        </authorList>
    </citation>
    <scope>NUCLEOTIDE SEQUENCE [LARGE SCALE GENOMIC DNA]</scope>
    <source>
        <strain evidence="1 2">NL-1719</strain>
    </source>
</reference>
<keyword evidence="2" id="KW-1185">Reference proteome</keyword>
<dbReference type="EMBL" id="ML208743">
    <property type="protein sequence ID" value="TFK60692.1"/>
    <property type="molecule type" value="Genomic_DNA"/>
</dbReference>
<proteinExistence type="predicted"/>
<gene>
    <name evidence="1" type="ORF">BDN72DRAFT_965566</name>
</gene>
<accession>A0ACD3A4Q0</accession>
<dbReference type="Proteomes" id="UP000308600">
    <property type="component" value="Unassembled WGS sequence"/>
</dbReference>
<evidence type="ECO:0000313" key="2">
    <source>
        <dbReference type="Proteomes" id="UP000308600"/>
    </source>
</evidence>
<protein>
    <submittedName>
        <fullName evidence="1">Uncharacterized protein</fullName>
    </submittedName>
</protein>